<dbReference type="SUPFAM" id="SSF89562">
    <property type="entry name" value="RraA-like"/>
    <property type="match status" value="1"/>
</dbReference>
<proteinExistence type="inferred from homology"/>
<evidence type="ECO:0000256" key="10">
    <source>
        <dbReference type="ARBA" id="ARBA00030169"/>
    </source>
</evidence>
<feature type="binding site" evidence="13">
    <location>
        <position position="114"/>
    </location>
    <ligand>
        <name>substrate</name>
    </ligand>
</feature>
<evidence type="ECO:0000256" key="2">
    <source>
        <dbReference type="ARBA" id="ARBA00001968"/>
    </source>
</evidence>
<evidence type="ECO:0000313" key="15">
    <source>
        <dbReference type="Proteomes" id="UP000199361"/>
    </source>
</evidence>
<evidence type="ECO:0000256" key="6">
    <source>
        <dbReference type="ARBA" id="ARBA00012947"/>
    </source>
</evidence>
<dbReference type="GO" id="GO:0008948">
    <property type="term" value="F:oxaloacetate decarboxylase activity"/>
    <property type="evidence" value="ECO:0007669"/>
    <property type="project" value="UniProtKB-EC"/>
</dbReference>
<comment type="catalytic activity">
    <reaction evidence="1">
        <text>4-hydroxy-4-methyl-2-oxoglutarate = 2 pyruvate</text>
        <dbReference type="Rhea" id="RHEA:22748"/>
        <dbReference type="ChEBI" id="CHEBI:15361"/>
        <dbReference type="ChEBI" id="CHEBI:58276"/>
        <dbReference type="EC" id="4.1.3.17"/>
    </reaction>
</comment>
<dbReference type="InterPro" id="IPR005493">
    <property type="entry name" value="RraA/RraA-like"/>
</dbReference>
<protein>
    <recommendedName>
        <fullName evidence="7">Putative 4-hydroxy-4-methyl-2-oxoglutarate aldolase</fullName>
        <ecNumber evidence="6">4.1.1.112</ecNumber>
        <ecNumber evidence="5">4.1.3.17</ecNumber>
    </recommendedName>
    <alternativeName>
        <fullName evidence="11">Oxaloacetate decarboxylase</fullName>
    </alternativeName>
    <alternativeName>
        <fullName evidence="9">Regulator of ribonuclease activity homolog</fullName>
    </alternativeName>
    <alternativeName>
        <fullName evidence="10">RraA-like protein</fullName>
    </alternativeName>
</protein>
<evidence type="ECO:0000256" key="7">
    <source>
        <dbReference type="ARBA" id="ARBA00016549"/>
    </source>
</evidence>
<comment type="function">
    <text evidence="8">Catalyzes the aldol cleavage of 4-hydroxy-4-methyl-2-oxoglutarate (HMG) into 2 molecules of pyruvate. Also contains a secondary oxaloacetate (OAA) decarboxylase activity due to the common pyruvate enolate transition state formed following C-C bond cleavage in the retro-aldol and decarboxylation reactions.</text>
</comment>
<gene>
    <name evidence="14" type="ORF">SAMN05421811_114201</name>
</gene>
<dbReference type="Proteomes" id="UP000199361">
    <property type="component" value="Unassembled WGS sequence"/>
</dbReference>
<dbReference type="PANTHER" id="PTHR33254:SF4">
    <property type="entry name" value="4-HYDROXY-4-METHYL-2-OXOGLUTARATE ALDOLASE 3-RELATED"/>
    <property type="match status" value="1"/>
</dbReference>
<dbReference type="EC" id="4.1.1.112" evidence="6"/>
<keyword evidence="13" id="KW-0479">Metal-binding</keyword>
<dbReference type="EC" id="4.1.3.17" evidence="5"/>
<accession>A0A1I0LBJ7</accession>
<dbReference type="AlphaFoldDB" id="A0A1I0LBJ7"/>
<dbReference type="EMBL" id="FOHX01000014">
    <property type="protein sequence ID" value="SEU37424.1"/>
    <property type="molecule type" value="Genomic_DNA"/>
</dbReference>
<organism evidence="14 15">
    <name type="scientific">Nonomuraea wenchangensis</name>
    <dbReference type="NCBI Taxonomy" id="568860"/>
    <lineage>
        <taxon>Bacteria</taxon>
        <taxon>Bacillati</taxon>
        <taxon>Actinomycetota</taxon>
        <taxon>Actinomycetes</taxon>
        <taxon>Streptosporangiales</taxon>
        <taxon>Streptosporangiaceae</taxon>
        <taxon>Nonomuraea</taxon>
    </lineage>
</organism>
<comment type="cofactor">
    <cofactor evidence="13">
        <name>Mg(2+)</name>
        <dbReference type="ChEBI" id="CHEBI:18420"/>
    </cofactor>
</comment>
<dbReference type="Gene3D" id="3.50.30.40">
    <property type="entry name" value="Ribonuclease E inhibitor RraA/RraA-like"/>
    <property type="match status" value="1"/>
</dbReference>
<name>A0A1I0LBJ7_9ACTN</name>
<evidence type="ECO:0000313" key="14">
    <source>
        <dbReference type="EMBL" id="SEU37424.1"/>
    </source>
</evidence>
<comment type="cofactor">
    <cofactor evidence="2">
        <name>a divalent metal cation</name>
        <dbReference type="ChEBI" id="CHEBI:60240"/>
    </cofactor>
</comment>
<dbReference type="PANTHER" id="PTHR33254">
    <property type="entry name" value="4-HYDROXY-4-METHYL-2-OXOGLUTARATE ALDOLASE 3-RELATED"/>
    <property type="match status" value="1"/>
</dbReference>
<keyword evidence="15" id="KW-1185">Reference proteome</keyword>
<evidence type="ECO:0000256" key="8">
    <source>
        <dbReference type="ARBA" id="ARBA00025046"/>
    </source>
</evidence>
<evidence type="ECO:0000256" key="4">
    <source>
        <dbReference type="ARBA" id="ARBA00011233"/>
    </source>
</evidence>
<dbReference type="RefSeq" id="WP_091089984.1">
    <property type="nucleotide sequence ID" value="NZ_FOHX01000014.1"/>
</dbReference>
<evidence type="ECO:0000256" key="5">
    <source>
        <dbReference type="ARBA" id="ARBA00012213"/>
    </source>
</evidence>
<dbReference type="GO" id="GO:0046872">
    <property type="term" value="F:metal ion binding"/>
    <property type="evidence" value="ECO:0007669"/>
    <property type="project" value="UniProtKB-KW"/>
</dbReference>
<dbReference type="Pfam" id="PF03737">
    <property type="entry name" value="RraA-like"/>
    <property type="match status" value="1"/>
</dbReference>
<dbReference type="InterPro" id="IPR036704">
    <property type="entry name" value="RraA/RraA-like_sf"/>
</dbReference>
<sequence length="220" mass="22534">MAEDLVRRLAALDACAVSDALDRLGVTGVALGLAPLTGNHRIAGRVTTVRLVEAGEAPPSPRHLGTAAVEASGPGDVIVVEHGGRTGVSGWGGILSLAAAQRGVEGVVVDGACRDVDESRELGLPVFARAAVPLTARGRVVEQDWNIPVTICGVAVAPGDHVIADGSGVVFLPGERAEEIVGVAERIAARERTMAELVKAGAPVSEVMGAGYETMLQENR</sequence>
<evidence type="ECO:0000256" key="13">
    <source>
        <dbReference type="PIRSR" id="PIRSR605493-1"/>
    </source>
</evidence>
<dbReference type="GO" id="GO:0047443">
    <property type="term" value="F:4-hydroxy-4-methyl-2-oxoglutarate aldolase activity"/>
    <property type="evidence" value="ECO:0007669"/>
    <property type="project" value="UniProtKB-EC"/>
</dbReference>
<evidence type="ECO:0000256" key="3">
    <source>
        <dbReference type="ARBA" id="ARBA00008621"/>
    </source>
</evidence>
<evidence type="ECO:0000256" key="12">
    <source>
        <dbReference type="ARBA" id="ARBA00047973"/>
    </source>
</evidence>
<evidence type="ECO:0000256" key="11">
    <source>
        <dbReference type="ARBA" id="ARBA00032305"/>
    </source>
</evidence>
<dbReference type="STRING" id="568860.SAMN05421811_114201"/>
<comment type="catalytic activity">
    <reaction evidence="12">
        <text>oxaloacetate + H(+) = pyruvate + CO2</text>
        <dbReference type="Rhea" id="RHEA:15641"/>
        <dbReference type="ChEBI" id="CHEBI:15361"/>
        <dbReference type="ChEBI" id="CHEBI:15378"/>
        <dbReference type="ChEBI" id="CHEBI:16452"/>
        <dbReference type="ChEBI" id="CHEBI:16526"/>
        <dbReference type="EC" id="4.1.1.112"/>
    </reaction>
</comment>
<evidence type="ECO:0000256" key="9">
    <source>
        <dbReference type="ARBA" id="ARBA00029596"/>
    </source>
</evidence>
<comment type="similarity">
    <text evidence="3">Belongs to the class II aldolase/RraA-like family.</text>
</comment>
<feature type="binding site" evidence="13">
    <location>
        <position position="115"/>
    </location>
    <ligand>
        <name>Mg(2+)</name>
        <dbReference type="ChEBI" id="CHEBI:18420"/>
    </ligand>
</feature>
<keyword evidence="13" id="KW-0460">Magnesium</keyword>
<dbReference type="OrthoDB" id="943692at2"/>
<dbReference type="CDD" id="cd16841">
    <property type="entry name" value="RraA_family"/>
    <property type="match status" value="1"/>
</dbReference>
<comment type="subunit">
    <text evidence="4">Homotrimer.</text>
</comment>
<evidence type="ECO:0000256" key="1">
    <source>
        <dbReference type="ARBA" id="ARBA00001342"/>
    </source>
</evidence>
<feature type="binding site" evidence="13">
    <location>
        <begin position="92"/>
        <end position="95"/>
    </location>
    <ligand>
        <name>substrate</name>
    </ligand>
</feature>
<reference evidence="14 15" key="1">
    <citation type="submission" date="2016-10" db="EMBL/GenBank/DDBJ databases">
        <authorList>
            <person name="de Groot N.N."/>
        </authorList>
    </citation>
    <scope>NUCLEOTIDE SEQUENCE [LARGE SCALE GENOMIC DNA]</scope>
    <source>
        <strain evidence="14 15">CGMCC 4.5598</strain>
    </source>
</reference>